<feature type="compositionally biased region" description="Gly residues" evidence="1">
    <location>
        <begin position="242"/>
        <end position="287"/>
    </location>
</feature>
<dbReference type="RefSeq" id="WP_377902846.1">
    <property type="nucleotide sequence ID" value="NZ_JBHRZS010000003.1"/>
</dbReference>
<name>A0ABV8APW7_9BACT</name>
<dbReference type="Proteomes" id="UP001595805">
    <property type="component" value="Unassembled WGS sequence"/>
</dbReference>
<dbReference type="Pfam" id="PF21722">
    <property type="entry name" value="Gly_rich_2"/>
    <property type="match status" value="1"/>
</dbReference>
<dbReference type="EMBL" id="JBHRZS010000003">
    <property type="protein sequence ID" value="MFC3878916.1"/>
    <property type="molecule type" value="Genomic_DNA"/>
</dbReference>
<reference evidence="4" key="1">
    <citation type="journal article" date="2019" name="Int. J. Syst. Evol. Microbiol.">
        <title>The Global Catalogue of Microorganisms (GCM) 10K type strain sequencing project: providing services to taxonomists for standard genome sequencing and annotation.</title>
        <authorList>
            <consortium name="The Broad Institute Genomics Platform"/>
            <consortium name="The Broad Institute Genome Sequencing Center for Infectious Disease"/>
            <person name="Wu L."/>
            <person name="Ma J."/>
        </authorList>
    </citation>
    <scope>NUCLEOTIDE SEQUENCE [LARGE SCALE GENOMIC DNA]</scope>
    <source>
        <strain evidence="4">CCUG 60523</strain>
    </source>
</reference>
<keyword evidence="4" id="KW-1185">Reference proteome</keyword>
<evidence type="ECO:0000259" key="2">
    <source>
        <dbReference type="Pfam" id="PF21722"/>
    </source>
</evidence>
<evidence type="ECO:0000313" key="3">
    <source>
        <dbReference type="EMBL" id="MFC3878916.1"/>
    </source>
</evidence>
<comment type="caution">
    <text evidence="3">The sequence shown here is derived from an EMBL/GenBank/DDBJ whole genome shotgun (WGS) entry which is preliminary data.</text>
</comment>
<evidence type="ECO:0000256" key="1">
    <source>
        <dbReference type="SAM" id="MobiDB-lite"/>
    </source>
</evidence>
<feature type="region of interest" description="Disordered" evidence="1">
    <location>
        <begin position="146"/>
        <end position="178"/>
    </location>
</feature>
<accession>A0ABV8APW7</accession>
<proteinExistence type="predicted"/>
<feature type="domain" description="Glycine-rich" evidence="2">
    <location>
        <begin position="56"/>
        <end position="299"/>
    </location>
</feature>
<organism evidence="3 4">
    <name type="scientific">Algoriphagus namhaensis</name>
    <dbReference type="NCBI Taxonomy" id="915353"/>
    <lineage>
        <taxon>Bacteria</taxon>
        <taxon>Pseudomonadati</taxon>
        <taxon>Bacteroidota</taxon>
        <taxon>Cytophagia</taxon>
        <taxon>Cytophagales</taxon>
        <taxon>Cyclobacteriaceae</taxon>
        <taxon>Algoriphagus</taxon>
    </lineage>
</organism>
<feature type="compositionally biased region" description="Polar residues" evidence="1">
    <location>
        <begin position="193"/>
        <end position="202"/>
    </location>
</feature>
<gene>
    <name evidence="3" type="ORF">ACFOSV_01950</name>
</gene>
<feature type="compositionally biased region" description="Gly residues" evidence="1">
    <location>
        <begin position="206"/>
        <end position="232"/>
    </location>
</feature>
<dbReference type="InterPro" id="IPR049304">
    <property type="entry name" value="Gly_rich_dom"/>
</dbReference>
<feature type="compositionally biased region" description="Gly residues" evidence="1">
    <location>
        <begin position="152"/>
        <end position="162"/>
    </location>
</feature>
<protein>
    <submittedName>
        <fullName evidence="3">Glycine-rich domain-containing protein</fullName>
    </submittedName>
</protein>
<feature type="region of interest" description="Disordered" evidence="1">
    <location>
        <begin position="193"/>
        <end position="287"/>
    </location>
</feature>
<sequence length="498" mass="50204">MRQFFIVLFLLIPGFAFGQYVREVSVIRTYTTSGTTNITNLNDITGFDANSEIFAVASVDILIVGGGGGGGGGLAAGGGGGGEVKVINIDLNLGASLTINIGAGGRGALNSNQRGGSGSNTVVTLNSGTFAGNYIALGGGGGGRTSAQPDGLLGGSGGGGGARLSPASQAGPGAGGGSSFGIGGGTSYLNPGSNGFFNPSNPTSAAGGGGGGAGSTGTSGTSSGAGGNGGQGISLPQFTGRYGAGGGANGTTSRGSGGLGGGGNGSTGVGGNGSPNTGSGGGGGGTNGGDGADGIVIVQIIYRLLPVEFSKFDVTYQPKLRSSKISWETAKEWENSHFSIERAVSSVSNWETVGRVEGQGYSDGFVEYSFQDRDIPLAGGNIFYRLKQNDFNGDFAYSETRAIKVEPVPGVTHWRAYPNPTSGDPFNIEILDPSAYRDEPITLRVIAPSGQYEFIPVLEIRNMGAQVSDYFRGKAAGVYTIEISWGENREYHKVILRR</sequence>
<evidence type="ECO:0000313" key="4">
    <source>
        <dbReference type="Proteomes" id="UP001595805"/>
    </source>
</evidence>